<organism evidence="1 2">
    <name type="scientific">Flavonifractor plautii</name>
    <name type="common">Fusobacterium plautii</name>
    <dbReference type="NCBI Taxonomy" id="292800"/>
    <lineage>
        <taxon>Bacteria</taxon>
        <taxon>Bacillati</taxon>
        <taxon>Bacillota</taxon>
        <taxon>Clostridia</taxon>
        <taxon>Eubacteriales</taxon>
        <taxon>Oscillospiraceae</taxon>
        <taxon>Flavonifractor</taxon>
    </lineage>
</organism>
<evidence type="ECO:0000313" key="2">
    <source>
        <dbReference type="Proteomes" id="UP000434475"/>
    </source>
</evidence>
<reference evidence="1 2" key="1">
    <citation type="journal article" date="2019" name="Nat. Med.">
        <title>A library of human gut bacterial isolates paired with longitudinal multiomics data enables mechanistic microbiome research.</title>
        <authorList>
            <person name="Poyet M."/>
            <person name="Groussin M."/>
            <person name="Gibbons S.M."/>
            <person name="Avila-Pacheco J."/>
            <person name="Jiang X."/>
            <person name="Kearney S.M."/>
            <person name="Perrotta A.R."/>
            <person name="Berdy B."/>
            <person name="Zhao S."/>
            <person name="Lieberman T.D."/>
            <person name="Swanson P.K."/>
            <person name="Smith M."/>
            <person name="Roesemann S."/>
            <person name="Alexander J.E."/>
            <person name="Rich S.A."/>
            <person name="Livny J."/>
            <person name="Vlamakis H."/>
            <person name="Clish C."/>
            <person name="Bullock K."/>
            <person name="Deik A."/>
            <person name="Scott J."/>
            <person name="Pierce K.A."/>
            <person name="Xavier R.J."/>
            <person name="Alm E.J."/>
        </authorList>
    </citation>
    <scope>NUCLEOTIDE SEQUENCE [LARGE SCALE GENOMIC DNA]</scope>
    <source>
        <strain evidence="1 2">BIOML-A2</strain>
    </source>
</reference>
<comment type="caution">
    <text evidence="1">The sequence shown here is derived from an EMBL/GenBank/DDBJ whole genome shotgun (WGS) entry which is preliminary data.</text>
</comment>
<dbReference type="EMBL" id="WKPR01000006">
    <property type="protein sequence ID" value="MSB19502.1"/>
    <property type="molecule type" value="Genomic_DNA"/>
</dbReference>
<name>A0A174SLV1_FLAPL</name>
<dbReference type="AlphaFoldDB" id="A0A174SLV1"/>
<dbReference type="RefSeq" id="WP_009261258.1">
    <property type="nucleotide sequence ID" value="NZ_CP084007.1"/>
</dbReference>
<proteinExistence type="predicted"/>
<accession>A0A174SLV1</accession>
<evidence type="ECO:0000313" key="1">
    <source>
        <dbReference type="EMBL" id="MSB19502.1"/>
    </source>
</evidence>
<sequence length="85" mass="9197">MLMELDYETVSALESALIVAEDSKMRDAKDWANIAESLGASEQRRAADNLAAFCGGQANSYRKAMDALQQAKKKGPSRSDTATRA</sequence>
<gene>
    <name evidence="1" type="ORF">GKE97_08215</name>
</gene>
<dbReference type="Proteomes" id="UP000434475">
    <property type="component" value="Unassembled WGS sequence"/>
</dbReference>
<protein>
    <submittedName>
        <fullName evidence="1">Uncharacterized protein</fullName>
    </submittedName>
</protein>